<accession>A0A2W5E8X3</accession>
<evidence type="ECO:0000313" key="2">
    <source>
        <dbReference type="EMBL" id="PZP40531.1"/>
    </source>
</evidence>
<sequence length="424" mass="49407">MSKLFPLVSWGQGTNVYEMNTRQYTAEGNFQALLPHIPRLKEMGVEIIWMMPVTPISLKGRLGTLGSYYACSNYTTINPEYGDENDFRQLVNAVHSLGMKIIIDWVANHTGQDHEWTQSHPEYYEKDAQGNFVEKNGWIDVVDLDYSNMDMRNAMITSMKFWVDHFDIDGFRCDMAHLVPISFWQSARTECDKSKPLFWMAECDDNQYLDVFDANYAWRWMHATNDMSKSSNTDLSPIYPLLNEDLQLLPDACKLWFTSNHDENSWNGSEYEKYGRLAKTWAVFATLFPGIPLIYSGQELPNLKRLAFFEKDQIEWTQEKPKLHEFYKSLLELRKSNTCFHTDIHCKILNTNSPYILAFKLQQGNDQVIVLLNFSQDQTQIANITGEQLEGHYQSLFSGLQYKFQTDEQFEIDPTGYLVYVRSD</sequence>
<dbReference type="Pfam" id="PF00128">
    <property type="entry name" value="Alpha-amylase"/>
    <property type="match status" value="2"/>
</dbReference>
<dbReference type="EMBL" id="QFOI01000604">
    <property type="protein sequence ID" value="PZP40531.1"/>
    <property type="molecule type" value="Genomic_DNA"/>
</dbReference>
<proteinExistence type="predicted"/>
<dbReference type="InterPro" id="IPR017853">
    <property type="entry name" value="GH"/>
</dbReference>
<comment type="caution">
    <text evidence="2">The sequence shown here is derived from an EMBL/GenBank/DDBJ whole genome shotgun (WGS) entry which is preliminary data.</text>
</comment>
<dbReference type="GO" id="GO:0005975">
    <property type="term" value="P:carbohydrate metabolic process"/>
    <property type="evidence" value="ECO:0007669"/>
    <property type="project" value="InterPro"/>
</dbReference>
<evidence type="ECO:0000259" key="1">
    <source>
        <dbReference type="SMART" id="SM00642"/>
    </source>
</evidence>
<dbReference type="AlphaFoldDB" id="A0A2W5E8X3"/>
<dbReference type="InterPro" id="IPR006047">
    <property type="entry name" value="GH13_cat_dom"/>
</dbReference>
<organism evidence="2 3">
    <name type="scientific">Pseudopedobacter saltans</name>
    <dbReference type="NCBI Taxonomy" id="151895"/>
    <lineage>
        <taxon>Bacteria</taxon>
        <taxon>Pseudomonadati</taxon>
        <taxon>Bacteroidota</taxon>
        <taxon>Sphingobacteriia</taxon>
        <taxon>Sphingobacteriales</taxon>
        <taxon>Sphingobacteriaceae</taxon>
        <taxon>Pseudopedobacter</taxon>
    </lineage>
</organism>
<reference evidence="2 3" key="1">
    <citation type="submission" date="2017-11" db="EMBL/GenBank/DDBJ databases">
        <title>Infants hospitalized years apart are colonized by the same room-sourced microbial strains.</title>
        <authorList>
            <person name="Brooks B."/>
            <person name="Olm M.R."/>
            <person name="Firek B.A."/>
            <person name="Baker R."/>
            <person name="Thomas B.C."/>
            <person name="Morowitz M.J."/>
            <person name="Banfield J.F."/>
        </authorList>
    </citation>
    <scope>NUCLEOTIDE SEQUENCE [LARGE SCALE GENOMIC DNA]</scope>
    <source>
        <strain evidence="2">S2_009_000_R2_76</strain>
    </source>
</reference>
<protein>
    <submittedName>
        <fullName evidence="2">1,4-alpha-glucan branching protein</fullName>
    </submittedName>
</protein>
<dbReference type="CDD" id="cd11313">
    <property type="entry name" value="AmyAc_arch_bac_AmyA"/>
    <property type="match status" value="1"/>
</dbReference>
<dbReference type="SUPFAM" id="SSF51445">
    <property type="entry name" value="(Trans)glycosidases"/>
    <property type="match status" value="1"/>
</dbReference>
<dbReference type="Proteomes" id="UP000249645">
    <property type="component" value="Unassembled WGS sequence"/>
</dbReference>
<dbReference type="PANTHER" id="PTHR47786:SF2">
    <property type="entry name" value="GLYCOSYL HYDROLASE FAMILY 13 CATALYTIC DOMAIN-CONTAINING PROTEIN"/>
    <property type="match status" value="1"/>
</dbReference>
<evidence type="ECO:0000313" key="3">
    <source>
        <dbReference type="Proteomes" id="UP000249645"/>
    </source>
</evidence>
<feature type="domain" description="Glycosyl hydrolase family 13 catalytic" evidence="1">
    <location>
        <begin position="18"/>
        <end position="334"/>
    </location>
</feature>
<dbReference type="SMART" id="SM00642">
    <property type="entry name" value="Aamy"/>
    <property type="match status" value="1"/>
</dbReference>
<name>A0A2W5E8X3_9SPHI</name>
<dbReference type="Gene3D" id="3.20.20.80">
    <property type="entry name" value="Glycosidases"/>
    <property type="match status" value="1"/>
</dbReference>
<gene>
    <name evidence="2" type="ORF">DI598_19285</name>
</gene>
<dbReference type="PANTHER" id="PTHR47786">
    <property type="entry name" value="ALPHA-1,4-GLUCAN:MALTOSE-1-PHOSPHATE MALTOSYLTRANSFERASE"/>
    <property type="match status" value="1"/>
</dbReference>